<evidence type="ECO:0000313" key="4">
    <source>
        <dbReference type="Proteomes" id="UP000308196"/>
    </source>
</evidence>
<proteinExistence type="predicted"/>
<dbReference type="RefSeq" id="WP_028068446.1">
    <property type="nucleotide sequence ID" value="NZ_CP141191.1"/>
</dbReference>
<organism evidence="3 4">
    <name type="scientific">Sphingobacterium thalpophilum</name>
    <dbReference type="NCBI Taxonomy" id="259"/>
    <lineage>
        <taxon>Bacteria</taxon>
        <taxon>Pseudomonadati</taxon>
        <taxon>Bacteroidota</taxon>
        <taxon>Sphingobacteriia</taxon>
        <taxon>Sphingobacteriales</taxon>
        <taxon>Sphingobacteriaceae</taxon>
        <taxon>Sphingobacterium</taxon>
    </lineage>
</organism>
<evidence type="ECO:0000313" key="2">
    <source>
        <dbReference type="EMBL" id="MEZ0451371.1"/>
    </source>
</evidence>
<evidence type="ECO:0000259" key="1">
    <source>
        <dbReference type="PROSITE" id="PS51186"/>
    </source>
</evidence>
<dbReference type="PANTHER" id="PTHR43415">
    <property type="entry name" value="SPERMIDINE N(1)-ACETYLTRANSFERASE"/>
    <property type="match status" value="1"/>
</dbReference>
<dbReference type="EMBL" id="JBEOQB010000002">
    <property type="protein sequence ID" value="MEZ0451371.1"/>
    <property type="molecule type" value="Genomic_DNA"/>
</dbReference>
<dbReference type="GeneID" id="78465526"/>
<dbReference type="Pfam" id="PF13302">
    <property type="entry name" value="Acetyltransf_3"/>
    <property type="match status" value="1"/>
</dbReference>
<dbReference type="AlphaFoldDB" id="A0A4V6KVS0"/>
<dbReference type="Gene3D" id="3.40.630.30">
    <property type="match status" value="1"/>
</dbReference>
<dbReference type="PANTHER" id="PTHR43415:SF5">
    <property type="entry name" value="ACETYLTRANSFERASE"/>
    <property type="match status" value="1"/>
</dbReference>
<dbReference type="SUPFAM" id="SSF55729">
    <property type="entry name" value="Acyl-CoA N-acyltransferases (Nat)"/>
    <property type="match status" value="1"/>
</dbReference>
<dbReference type="EC" id="2.-.-.-" evidence="2"/>
<reference evidence="2 5" key="2">
    <citation type="submission" date="2024-06" db="EMBL/GenBank/DDBJ databases">
        <title>Soil Sphingobacterium thalpophilum.</title>
        <authorList>
            <person name="Yang J."/>
            <person name="Li J."/>
        </authorList>
    </citation>
    <scope>NUCLEOTIDE SEQUENCE [LARGE SCALE GENOMIC DNA]</scope>
    <source>
        <strain evidence="2 5">22g91tb</strain>
    </source>
</reference>
<protein>
    <submittedName>
        <fullName evidence="2">GNAT family protein</fullName>
        <ecNumber evidence="2">2.-.-.-</ecNumber>
    </submittedName>
    <submittedName>
        <fullName evidence="3">Ribosomal-protein-alanine acetyltransferase</fullName>
    </submittedName>
</protein>
<dbReference type="GO" id="GO:0016747">
    <property type="term" value="F:acyltransferase activity, transferring groups other than amino-acyl groups"/>
    <property type="evidence" value="ECO:0007669"/>
    <property type="project" value="InterPro"/>
</dbReference>
<gene>
    <name evidence="2" type="ORF">ABTW24_07170</name>
    <name evidence="3" type="ORF">NCTC11429_04968</name>
</gene>
<dbReference type="InterPro" id="IPR016181">
    <property type="entry name" value="Acyl_CoA_acyltransferase"/>
</dbReference>
<evidence type="ECO:0000313" key="5">
    <source>
        <dbReference type="Proteomes" id="UP001566204"/>
    </source>
</evidence>
<accession>A0A4V6KVS0</accession>
<evidence type="ECO:0000313" key="3">
    <source>
        <dbReference type="EMBL" id="VTR53998.1"/>
    </source>
</evidence>
<dbReference type="EMBL" id="LR590484">
    <property type="protein sequence ID" value="VTR53998.1"/>
    <property type="molecule type" value="Genomic_DNA"/>
</dbReference>
<keyword evidence="3" id="KW-0808">Transferase</keyword>
<feature type="domain" description="N-acetyltransferase" evidence="1">
    <location>
        <begin position="2"/>
        <end position="158"/>
    </location>
</feature>
<dbReference type="STRING" id="1123265.GCA_000686625_00307"/>
<dbReference type="KEGG" id="stha:NCTC11429_04968"/>
<name>A0A4V6KVS0_9SPHI</name>
<dbReference type="Proteomes" id="UP001566204">
    <property type="component" value="Unassembled WGS sequence"/>
</dbReference>
<dbReference type="PROSITE" id="PS51186">
    <property type="entry name" value="GNAT"/>
    <property type="match status" value="1"/>
</dbReference>
<sequence>MIRLLPFDTADFDRFKSWIESPEQLMQFAGPYFTFPVTDEQLIKYVEDPNRQPYKIVRTDNGEVIGHCELNFERTVPRLSRILIASNTERNKGYGKKTVNALLKLLFVDSSYDSADLNVYAWNANAIRCYESVGFRINEGVQTEVLIGNEKWTVLNMCIRKTDWMVRTQ</sequence>
<keyword evidence="5" id="KW-1185">Reference proteome</keyword>
<dbReference type="InterPro" id="IPR000182">
    <property type="entry name" value="GNAT_dom"/>
</dbReference>
<reference evidence="3 4" key="1">
    <citation type="submission" date="2019-05" db="EMBL/GenBank/DDBJ databases">
        <authorList>
            <consortium name="Pathogen Informatics"/>
        </authorList>
    </citation>
    <scope>NUCLEOTIDE SEQUENCE [LARGE SCALE GENOMIC DNA]</scope>
    <source>
        <strain evidence="3 4">NCTC11429</strain>
    </source>
</reference>
<dbReference type="Proteomes" id="UP000308196">
    <property type="component" value="Chromosome"/>
</dbReference>